<proteinExistence type="predicted"/>
<gene>
    <name evidence="1" type="ORF">CVT23_21690</name>
</gene>
<dbReference type="AlphaFoldDB" id="A0A2M9FVZ1"/>
<evidence type="ECO:0000313" key="1">
    <source>
        <dbReference type="EMBL" id="PJK27645.1"/>
    </source>
</evidence>
<dbReference type="SUPFAM" id="SSF52096">
    <property type="entry name" value="ClpP/crotonase"/>
    <property type="match status" value="1"/>
</dbReference>
<sequence>MGWKFCEIEKRGPVAVVTMDRGEKLNAFNPPLIREMTEVAKSFHDDQETQAVVLAGNDKYFSSGADLTDTEMWQTEGMTDVQIRDRFFLGGKMCDAWETMPQITVAAMEGLAVGAGLALPLAMDWRVMGKSCYFYVPEIKIGLNLQWNAQPRLTRLVGPARAKRIIILCERMQSDQALDWGLVDEVAEDGKAKDKAIELAERAASMPAVAVRMVKEAVNNTANALNKTASYADADQSWLAGGLSAARAARDDFAK</sequence>
<dbReference type="PANTHER" id="PTHR11941">
    <property type="entry name" value="ENOYL-COA HYDRATASE-RELATED"/>
    <property type="match status" value="1"/>
</dbReference>
<organism evidence="1 2">
    <name type="scientific">Minwuia thermotolerans</name>
    <dbReference type="NCBI Taxonomy" id="2056226"/>
    <lineage>
        <taxon>Bacteria</taxon>
        <taxon>Pseudomonadati</taxon>
        <taxon>Pseudomonadota</taxon>
        <taxon>Alphaproteobacteria</taxon>
        <taxon>Minwuiales</taxon>
        <taxon>Minwuiaceae</taxon>
        <taxon>Minwuia</taxon>
    </lineage>
</organism>
<comment type="caution">
    <text evidence="1">The sequence shown here is derived from an EMBL/GenBank/DDBJ whole genome shotgun (WGS) entry which is preliminary data.</text>
</comment>
<dbReference type="GO" id="GO:0016853">
    <property type="term" value="F:isomerase activity"/>
    <property type="evidence" value="ECO:0007669"/>
    <property type="project" value="UniProtKB-KW"/>
</dbReference>
<dbReference type="InterPro" id="IPR029045">
    <property type="entry name" value="ClpP/crotonase-like_dom_sf"/>
</dbReference>
<reference evidence="1 2" key="1">
    <citation type="submission" date="2017-11" db="EMBL/GenBank/DDBJ databases">
        <title>Draft genome sequence of Rhizobiales bacterium SY3-13.</title>
        <authorList>
            <person name="Sun C."/>
        </authorList>
    </citation>
    <scope>NUCLEOTIDE SEQUENCE [LARGE SCALE GENOMIC DNA]</scope>
    <source>
        <strain evidence="1 2">SY3-13</strain>
    </source>
</reference>
<dbReference type="EMBL" id="PHIG01000063">
    <property type="protein sequence ID" value="PJK27645.1"/>
    <property type="molecule type" value="Genomic_DNA"/>
</dbReference>
<protein>
    <submittedName>
        <fullName evidence="1">Enoyl-CoA hydratase/isomerase family protein</fullName>
    </submittedName>
</protein>
<dbReference type="Gene3D" id="3.90.226.10">
    <property type="entry name" value="2-enoyl-CoA Hydratase, Chain A, domain 1"/>
    <property type="match status" value="1"/>
</dbReference>
<accession>A0A2M9FVZ1</accession>
<dbReference type="Proteomes" id="UP000229498">
    <property type="component" value="Unassembled WGS sequence"/>
</dbReference>
<dbReference type="InterPro" id="IPR001753">
    <property type="entry name" value="Enoyl-CoA_hydra/iso"/>
</dbReference>
<evidence type="ECO:0000313" key="2">
    <source>
        <dbReference type="Proteomes" id="UP000229498"/>
    </source>
</evidence>
<dbReference type="CDD" id="cd06558">
    <property type="entry name" value="crotonase-like"/>
    <property type="match status" value="1"/>
</dbReference>
<dbReference type="OrthoDB" id="9807606at2"/>
<keyword evidence="1" id="KW-0413">Isomerase</keyword>
<dbReference type="GO" id="GO:0006635">
    <property type="term" value="P:fatty acid beta-oxidation"/>
    <property type="evidence" value="ECO:0007669"/>
    <property type="project" value="TreeGrafter"/>
</dbReference>
<keyword evidence="2" id="KW-1185">Reference proteome</keyword>
<name>A0A2M9FVZ1_9PROT</name>
<dbReference type="RefSeq" id="WP_109795357.1">
    <property type="nucleotide sequence ID" value="NZ_PHIG01000063.1"/>
</dbReference>
<dbReference type="Pfam" id="PF00378">
    <property type="entry name" value="ECH_1"/>
    <property type="match status" value="1"/>
</dbReference>
<dbReference type="PANTHER" id="PTHR11941:SF54">
    <property type="entry name" value="ENOYL-COA HYDRATASE, MITOCHONDRIAL"/>
    <property type="match status" value="1"/>
</dbReference>